<name>A0A8T1UWK1_9STRA</name>
<dbReference type="VEuPathDB" id="FungiDB:PC110_g6056"/>
<accession>A0A8T1UWK1</accession>
<dbReference type="Proteomes" id="UP000688947">
    <property type="component" value="Unassembled WGS sequence"/>
</dbReference>
<comment type="caution">
    <text evidence="2">The sequence shown here is derived from an EMBL/GenBank/DDBJ whole genome shotgun (WGS) entry which is preliminary data.</text>
</comment>
<organism evidence="2 3">
    <name type="scientific">Phytophthora cactorum</name>
    <dbReference type="NCBI Taxonomy" id="29920"/>
    <lineage>
        <taxon>Eukaryota</taxon>
        <taxon>Sar</taxon>
        <taxon>Stramenopiles</taxon>
        <taxon>Oomycota</taxon>
        <taxon>Peronosporomycetes</taxon>
        <taxon>Peronosporales</taxon>
        <taxon>Peronosporaceae</taxon>
        <taxon>Phytophthora</taxon>
    </lineage>
</organism>
<evidence type="ECO:0000313" key="2">
    <source>
        <dbReference type="EMBL" id="KAG6971739.1"/>
    </source>
</evidence>
<sequence length="233" mass="26127">MAKLDGTEREHVVALFKAHSKLKHDGGVDFVLKTFKKKISTTTISAIIRPKDRSEGKDQFPEIEDKVAEVVEAHAQRVGKSIDELIQVQDPILSNDVLAKIVNVYLRDIKSAERVSPSGWAKKSKGYTEATPTPDEDAVTTSTPAEDVEAINVPRTDENCDNPPRSQDDDEHDKGDREVSTQCFEQDFTFSPRSDLQDDQSDSAAQQATWIEPRDSDTKAKMRRLLRMVCNLE</sequence>
<feature type="compositionally biased region" description="Polar residues" evidence="1">
    <location>
        <begin position="180"/>
        <end position="192"/>
    </location>
</feature>
<dbReference type="AlphaFoldDB" id="A0A8T1UWK1"/>
<dbReference type="EMBL" id="JAENGZ010000047">
    <property type="protein sequence ID" value="KAG6971739.1"/>
    <property type="molecule type" value="Genomic_DNA"/>
</dbReference>
<evidence type="ECO:0000313" key="3">
    <source>
        <dbReference type="Proteomes" id="UP000688947"/>
    </source>
</evidence>
<protein>
    <submittedName>
        <fullName evidence="2">Uncharacterized protein</fullName>
    </submittedName>
</protein>
<gene>
    <name evidence="2" type="ORF">JG687_00001854</name>
</gene>
<proteinExistence type="predicted"/>
<evidence type="ECO:0000256" key="1">
    <source>
        <dbReference type="SAM" id="MobiDB-lite"/>
    </source>
</evidence>
<feature type="region of interest" description="Disordered" evidence="1">
    <location>
        <begin position="117"/>
        <end position="220"/>
    </location>
</feature>
<dbReference type="OrthoDB" id="10353407at2759"/>
<reference evidence="2" key="1">
    <citation type="submission" date="2021-01" db="EMBL/GenBank/DDBJ databases">
        <title>Phytophthora aleatoria, a newly-described species from Pinus radiata is distinct from Phytophthora cactorum isolates based on comparative genomics.</title>
        <authorList>
            <person name="Mcdougal R."/>
            <person name="Panda P."/>
            <person name="Williams N."/>
            <person name="Studholme D.J."/>
        </authorList>
    </citation>
    <scope>NUCLEOTIDE SEQUENCE</scope>
    <source>
        <strain evidence="2">NZFS 3830</strain>
    </source>
</reference>